<dbReference type="AlphaFoldDB" id="A0A6J4T717"/>
<reference evidence="1" key="1">
    <citation type="submission" date="2020-02" db="EMBL/GenBank/DDBJ databases">
        <authorList>
            <person name="Meier V. D."/>
        </authorList>
    </citation>
    <scope>NUCLEOTIDE SEQUENCE</scope>
    <source>
        <strain evidence="1">AVDCRST_MAG69</strain>
    </source>
</reference>
<dbReference type="InterPro" id="IPR023228">
    <property type="entry name" value="SAM_OH_AdoTrfase_N_sf"/>
</dbReference>
<dbReference type="EMBL" id="CADCVP010000300">
    <property type="protein sequence ID" value="CAA9514995.1"/>
    <property type="molecule type" value="Genomic_DNA"/>
</dbReference>
<organism evidence="1">
    <name type="scientific">uncultured Solirubrobacteraceae bacterium</name>
    <dbReference type="NCBI Taxonomy" id="1162706"/>
    <lineage>
        <taxon>Bacteria</taxon>
        <taxon>Bacillati</taxon>
        <taxon>Actinomycetota</taxon>
        <taxon>Thermoleophilia</taxon>
        <taxon>Solirubrobacterales</taxon>
        <taxon>Solirubrobacteraceae</taxon>
        <taxon>environmental samples</taxon>
    </lineage>
</organism>
<proteinExistence type="predicted"/>
<dbReference type="Gene3D" id="3.40.50.10790">
    <property type="entry name" value="S-adenosyl-l-methionine hydroxide adenosyltransferase, N-terminal"/>
    <property type="match status" value="1"/>
</dbReference>
<name>A0A6J4T717_9ACTN</name>
<evidence type="ECO:0000313" key="1">
    <source>
        <dbReference type="EMBL" id="CAA9514995.1"/>
    </source>
</evidence>
<evidence type="ECO:0008006" key="2">
    <source>
        <dbReference type="Google" id="ProtNLM"/>
    </source>
</evidence>
<accession>A0A6J4T717</accession>
<gene>
    <name evidence="1" type="ORF">AVDCRST_MAG69-2714</name>
</gene>
<protein>
    <recommendedName>
        <fullName evidence="2">SAM-dependent chlorinase/fluorinase</fullName>
    </recommendedName>
</protein>
<sequence length="261" mass="27038">MLVHVVADYGPAGDLAFAEVTQRLLSELPAATIAVTPVGPFDTLAAGFVIAQLALTEGPGARIVFHNVAPRRDESDPRRANEGERFTVAEASNGTLIVGPNAGHSLAFVRDETALSYLDVATAGSQFRSRDFLPAAVGRLAAGDRDVIGDPVPVGLVPDVPVDVVAYTDGYGNLKTTHTSAPAASGERVLVRVGHATTTAIASDGTFAVPEGELAFAPGSSGWRLRDGRRRTLFELFLRGGSAAGRLGHPVPGTPVVISPA</sequence>